<feature type="transmembrane region" description="Helical" evidence="1">
    <location>
        <begin position="39"/>
        <end position="60"/>
    </location>
</feature>
<dbReference type="Proteomes" id="UP001482513">
    <property type="component" value="Unassembled WGS sequence"/>
</dbReference>
<feature type="transmembrane region" description="Helical" evidence="1">
    <location>
        <begin position="175"/>
        <end position="196"/>
    </location>
</feature>
<reference evidence="2 3" key="1">
    <citation type="submission" date="2022-04" db="EMBL/GenBank/DDBJ databases">
        <title>Positive selection, recombination, and allopatry shape intraspecific diversity of widespread and dominant cyanobacteria.</title>
        <authorList>
            <person name="Wei J."/>
            <person name="Shu W."/>
            <person name="Hu C."/>
        </authorList>
    </citation>
    <scope>NUCLEOTIDE SEQUENCE [LARGE SCALE GENOMIC DNA]</scope>
    <source>
        <strain evidence="2 3">DQ-A4</strain>
    </source>
</reference>
<keyword evidence="1" id="KW-0472">Membrane</keyword>
<dbReference type="RefSeq" id="WP_190695576.1">
    <property type="nucleotide sequence ID" value="NZ_JAMPKX010000002.1"/>
</dbReference>
<accession>A0ABV0K0L8</accession>
<feature type="transmembrane region" description="Helical" evidence="1">
    <location>
        <begin position="202"/>
        <end position="219"/>
    </location>
</feature>
<gene>
    <name evidence="2" type="ORF">NC992_05240</name>
</gene>
<evidence type="ECO:0000313" key="3">
    <source>
        <dbReference type="Proteomes" id="UP001482513"/>
    </source>
</evidence>
<comment type="caution">
    <text evidence="2">The sequence shown here is derived from an EMBL/GenBank/DDBJ whole genome shotgun (WGS) entry which is preliminary data.</text>
</comment>
<evidence type="ECO:0008006" key="4">
    <source>
        <dbReference type="Google" id="ProtNLM"/>
    </source>
</evidence>
<keyword evidence="1" id="KW-1133">Transmembrane helix</keyword>
<protein>
    <recommendedName>
        <fullName evidence="4">DUF4239 domain-containing protein</fullName>
    </recommendedName>
</protein>
<evidence type="ECO:0000313" key="2">
    <source>
        <dbReference type="EMBL" id="MEP0946268.1"/>
    </source>
</evidence>
<proteinExistence type="predicted"/>
<keyword evidence="3" id="KW-1185">Reference proteome</keyword>
<keyword evidence="1" id="KW-0812">Transmembrane</keyword>
<evidence type="ECO:0000256" key="1">
    <source>
        <dbReference type="SAM" id="Phobius"/>
    </source>
</evidence>
<dbReference type="EMBL" id="JAMPKX010000002">
    <property type="protein sequence ID" value="MEP0946268.1"/>
    <property type="molecule type" value="Genomic_DNA"/>
</dbReference>
<sequence>MVLPTKWRILLTVLPLTGLYGLAKVAVHRLNWEPWAFDPLTGSLFGAATFVIAFVLNGTLSDFKASADMPVQVANAIEAIQDSNLLVAKANGEYDPIPLTQNLVAILQAILDWLEQEKPQAAIAPALDQLNVSLAGMLPYTSGPIISRTQAEQAKIRLLLAYIGINRDTDFIGPAYVLLELFLVGVLCALLLIGAASFSETLVVSCLLFTAFTYLLLLIRDLDNPFQYDGRSSVDADLSILAALRDRLQQTLAS</sequence>
<name>A0ABV0K0L8_9CYAN</name>
<organism evidence="2 3">
    <name type="scientific">Leptolyngbya subtilissima DQ-A4</name>
    <dbReference type="NCBI Taxonomy" id="2933933"/>
    <lineage>
        <taxon>Bacteria</taxon>
        <taxon>Bacillati</taxon>
        <taxon>Cyanobacteriota</taxon>
        <taxon>Cyanophyceae</taxon>
        <taxon>Leptolyngbyales</taxon>
        <taxon>Leptolyngbyaceae</taxon>
        <taxon>Leptolyngbya group</taxon>
        <taxon>Leptolyngbya</taxon>
    </lineage>
</organism>